<keyword evidence="2" id="KW-1185">Reference proteome</keyword>
<name>A0ABS3EIV4_9HYPH</name>
<dbReference type="Pfam" id="PF13289">
    <property type="entry name" value="SIR2_2"/>
    <property type="match status" value="1"/>
</dbReference>
<organism evidence="1 2">
    <name type="scientific">Agrobacterium burrii</name>
    <dbReference type="NCBI Taxonomy" id="2815339"/>
    <lineage>
        <taxon>Bacteria</taxon>
        <taxon>Pseudomonadati</taxon>
        <taxon>Pseudomonadota</taxon>
        <taxon>Alphaproteobacteria</taxon>
        <taxon>Hyphomicrobiales</taxon>
        <taxon>Rhizobiaceae</taxon>
        <taxon>Rhizobium/Agrobacterium group</taxon>
        <taxon>Agrobacterium</taxon>
        <taxon>Agrobacterium tumefaciens complex</taxon>
    </lineage>
</organism>
<evidence type="ECO:0000313" key="1">
    <source>
        <dbReference type="EMBL" id="MBO0131894.1"/>
    </source>
</evidence>
<protein>
    <submittedName>
        <fullName evidence="1">SIR2 family protein</fullName>
    </submittedName>
</protein>
<comment type="caution">
    <text evidence="1">The sequence shown here is derived from an EMBL/GenBank/DDBJ whole genome shotgun (WGS) entry which is preliminary data.</text>
</comment>
<dbReference type="Gene3D" id="3.40.50.1220">
    <property type="entry name" value="TPP-binding domain"/>
    <property type="match status" value="1"/>
</dbReference>
<gene>
    <name evidence="1" type="ORF">JZX89_14175</name>
</gene>
<dbReference type="SUPFAM" id="SSF52467">
    <property type="entry name" value="DHS-like NAD/FAD-binding domain"/>
    <property type="match status" value="1"/>
</dbReference>
<proteinExistence type="predicted"/>
<dbReference type="Proteomes" id="UP000664699">
    <property type="component" value="Unassembled WGS sequence"/>
</dbReference>
<accession>A0ABS3EIV4</accession>
<dbReference type="EMBL" id="JAFLNA010000007">
    <property type="protein sequence ID" value="MBO0131894.1"/>
    <property type="molecule type" value="Genomic_DNA"/>
</dbReference>
<sequence>MSGEVLLGKGLPSLPEDLLLARDRGDVLFIVGAGASYPAPSSLPDFGGLVADIYRKVDPTVAAAIDTIWTTTGATWETAPGILSDAQRTELKFFCQREYDVVLGMLERRLDGDPSEESTMRRAAREVLARTTSPNPIHSALIHLGQRFGQTLLATTNFDRLLSEAAKSERVTATSFALGEIPNPSRRTDFGGVLHIHGKLRWKSEKGSALILTDQDFGDFYLRRHQITSFLYDAARIFHLVLVGYSANDSPVRYLLNAIAGDERHFNDLKPRYAFVGCEPSDARTPTEWRARGITPIPYDRANGHRALGDLLVRWADLVPGKRSRASVNAYLKELSLLDPESPDGSAGQSFLKYYVRRSTPSEQTDLAKLLSKNGCSPRWLALLNETIRETGRTR</sequence>
<dbReference type="RefSeq" id="WP_207134425.1">
    <property type="nucleotide sequence ID" value="NZ_JAFLNA010000007.1"/>
</dbReference>
<dbReference type="InterPro" id="IPR029035">
    <property type="entry name" value="DHS-like_NAD/FAD-binding_dom"/>
</dbReference>
<reference evidence="1 2" key="1">
    <citation type="submission" date="2021-03" db="EMBL/GenBank/DDBJ databases">
        <title>Whole genome sequence of Agrobacterium sp. strain Rnr.</title>
        <authorList>
            <person name="Mafakheri H."/>
            <person name="Taghavi S.M."/>
            <person name="Nemanja K."/>
            <person name="Osdaghi E."/>
        </authorList>
    </citation>
    <scope>NUCLEOTIDE SEQUENCE [LARGE SCALE GENOMIC DNA]</scope>
    <source>
        <strain evidence="1 2">Rnr</strain>
    </source>
</reference>
<evidence type="ECO:0000313" key="2">
    <source>
        <dbReference type="Proteomes" id="UP000664699"/>
    </source>
</evidence>